<evidence type="ECO:0000259" key="2">
    <source>
        <dbReference type="Pfam" id="PF01844"/>
    </source>
</evidence>
<keyword evidence="3" id="KW-0540">Nuclease</keyword>
<dbReference type="InterPro" id="IPR003615">
    <property type="entry name" value="HNH_nuc"/>
</dbReference>
<name>A0A8S5SJP1_9CAUD</name>
<proteinExistence type="predicted"/>
<evidence type="ECO:0000256" key="1">
    <source>
        <dbReference type="SAM" id="Coils"/>
    </source>
</evidence>
<keyword evidence="1" id="KW-0175">Coiled coil</keyword>
<dbReference type="GO" id="GO:0008270">
    <property type="term" value="F:zinc ion binding"/>
    <property type="evidence" value="ECO:0007669"/>
    <property type="project" value="InterPro"/>
</dbReference>
<dbReference type="GO" id="GO:0003676">
    <property type="term" value="F:nucleic acid binding"/>
    <property type="evidence" value="ECO:0007669"/>
    <property type="project" value="InterPro"/>
</dbReference>
<dbReference type="EMBL" id="BK032613">
    <property type="protein sequence ID" value="DAF51261.1"/>
    <property type="molecule type" value="Genomic_DNA"/>
</dbReference>
<sequence>MAARHFKPKACAWCGTEFTPTAPRATYCTPECFKAKNRERMRKYRDTNKDAAREYYAANRERILENAREYRQTNKERLNANHRKYHQDNTERLAEYYAAYRQANKQKIRDRKRKYYHANKEAIAEATRRYREANKEQLRERRRKYDEANREHIRERDRAWRNANKETVNESIRRWRANNPDKVGAATARRAKAELEGNATPKLVQAKWEAGDKTCILCGEPIDPTLKAPHNMSRTIEHLTPIARGGRHDLDNIDFAHYGCNAQKQDRTLEEYREWRERVA</sequence>
<dbReference type="Gene3D" id="1.10.30.50">
    <property type="match status" value="1"/>
</dbReference>
<reference evidence="3" key="1">
    <citation type="journal article" date="2021" name="Proc. Natl. Acad. Sci. U.S.A.">
        <title>A Catalog of Tens of Thousands of Viruses from Human Metagenomes Reveals Hidden Associations with Chronic Diseases.</title>
        <authorList>
            <person name="Tisza M.J."/>
            <person name="Buck C.B."/>
        </authorList>
    </citation>
    <scope>NUCLEOTIDE SEQUENCE</scope>
    <source>
        <strain evidence="3">CtRGj11</strain>
    </source>
</reference>
<dbReference type="Pfam" id="PF01844">
    <property type="entry name" value="HNH"/>
    <property type="match status" value="1"/>
</dbReference>
<keyword evidence="3" id="KW-0255">Endonuclease</keyword>
<dbReference type="GO" id="GO:0004519">
    <property type="term" value="F:endonuclease activity"/>
    <property type="evidence" value="ECO:0007669"/>
    <property type="project" value="UniProtKB-KW"/>
</dbReference>
<organism evidence="3">
    <name type="scientific">Siphoviridae sp. ctRGj11</name>
    <dbReference type="NCBI Taxonomy" id="2827868"/>
    <lineage>
        <taxon>Viruses</taxon>
        <taxon>Duplodnaviria</taxon>
        <taxon>Heunggongvirae</taxon>
        <taxon>Uroviricota</taxon>
        <taxon>Caudoviricetes</taxon>
    </lineage>
</organism>
<keyword evidence="3" id="KW-0378">Hydrolase</keyword>
<feature type="coiled-coil region" evidence="1">
    <location>
        <begin position="116"/>
        <end position="155"/>
    </location>
</feature>
<protein>
    <submittedName>
        <fullName evidence="3">HNH endonuclease</fullName>
    </submittedName>
</protein>
<dbReference type="CDD" id="cd00085">
    <property type="entry name" value="HNHc"/>
    <property type="match status" value="1"/>
</dbReference>
<accession>A0A8S5SJP1</accession>
<evidence type="ECO:0000313" key="3">
    <source>
        <dbReference type="EMBL" id="DAF51261.1"/>
    </source>
</evidence>
<dbReference type="InterPro" id="IPR002711">
    <property type="entry name" value="HNH"/>
</dbReference>
<feature type="domain" description="HNH" evidence="2">
    <location>
        <begin position="215"/>
        <end position="267"/>
    </location>
</feature>